<protein>
    <submittedName>
        <fullName evidence="6">LysR family transcriptional regulator</fullName>
    </submittedName>
</protein>
<dbReference type="Gene3D" id="1.10.10.10">
    <property type="entry name" value="Winged helix-like DNA-binding domain superfamily/Winged helix DNA-binding domain"/>
    <property type="match status" value="1"/>
</dbReference>
<dbReference type="CDD" id="cd08414">
    <property type="entry name" value="PBP2_LTTR_aromatics_like"/>
    <property type="match status" value="1"/>
</dbReference>
<name>A0ABU2N9D5_9PSEU</name>
<keyword evidence="3" id="KW-0238">DNA-binding</keyword>
<dbReference type="Gene3D" id="3.40.190.10">
    <property type="entry name" value="Periplasmic binding protein-like II"/>
    <property type="match status" value="2"/>
</dbReference>
<keyword evidence="7" id="KW-1185">Reference proteome</keyword>
<dbReference type="PROSITE" id="PS50931">
    <property type="entry name" value="HTH_LYSR"/>
    <property type="match status" value="1"/>
</dbReference>
<dbReference type="Pfam" id="PF00126">
    <property type="entry name" value="HTH_1"/>
    <property type="match status" value="1"/>
</dbReference>
<comment type="caution">
    <text evidence="6">The sequence shown here is derived from an EMBL/GenBank/DDBJ whole genome shotgun (WGS) entry which is preliminary data.</text>
</comment>
<keyword evidence="4" id="KW-0804">Transcription</keyword>
<dbReference type="PANTHER" id="PTHR30346">
    <property type="entry name" value="TRANSCRIPTIONAL DUAL REGULATOR HCAR-RELATED"/>
    <property type="match status" value="1"/>
</dbReference>
<comment type="similarity">
    <text evidence="1">Belongs to the LysR transcriptional regulatory family.</text>
</comment>
<dbReference type="InterPro" id="IPR036390">
    <property type="entry name" value="WH_DNA-bd_sf"/>
</dbReference>
<feature type="domain" description="HTH lysR-type" evidence="5">
    <location>
        <begin position="1"/>
        <end position="58"/>
    </location>
</feature>
<evidence type="ECO:0000256" key="4">
    <source>
        <dbReference type="ARBA" id="ARBA00023163"/>
    </source>
</evidence>
<dbReference type="RefSeq" id="WP_311556384.1">
    <property type="nucleotide sequence ID" value="NZ_JAVREJ010000007.1"/>
</dbReference>
<organism evidence="6 7">
    <name type="scientific">Pseudonocardia charpentierae</name>
    <dbReference type="NCBI Taxonomy" id="3075545"/>
    <lineage>
        <taxon>Bacteria</taxon>
        <taxon>Bacillati</taxon>
        <taxon>Actinomycetota</taxon>
        <taxon>Actinomycetes</taxon>
        <taxon>Pseudonocardiales</taxon>
        <taxon>Pseudonocardiaceae</taxon>
        <taxon>Pseudonocardia</taxon>
    </lineage>
</organism>
<accession>A0ABU2N9D5</accession>
<dbReference type="Pfam" id="PF03466">
    <property type="entry name" value="LysR_substrate"/>
    <property type="match status" value="1"/>
</dbReference>
<gene>
    <name evidence="6" type="ORF">RM445_12530</name>
</gene>
<dbReference type="PRINTS" id="PR00039">
    <property type="entry name" value="HTHLYSR"/>
</dbReference>
<evidence type="ECO:0000259" key="5">
    <source>
        <dbReference type="PROSITE" id="PS50931"/>
    </source>
</evidence>
<dbReference type="InterPro" id="IPR005119">
    <property type="entry name" value="LysR_subst-bd"/>
</dbReference>
<dbReference type="Proteomes" id="UP001183202">
    <property type="component" value="Unassembled WGS sequence"/>
</dbReference>
<dbReference type="InterPro" id="IPR036388">
    <property type="entry name" value="WH-like_DNA-bd_sf"/>
</dbReference>
<dbReference type="EMBL" id="JAVREJ010000007">
    <property type="protein sequence ID" value="MDT0350350.1"/>
    <property type="molecule type" value="Genomic_DNA"/>
</dbReference>
<evidence type="ECO:0000256" key="2">
    <source>
        <dbReference type="ARBA" id="ARBA00023015"/>
    </source>
</evidence>
<evidence type="ECO:0000313" key="7">
    <source>
        <dbReference type="Proteomes" id="UP001183202"/>
    </source>
</evidence>
<dbReference type="PANTHER" id="PTHR30346:SF0">
    <property type="entry name" value="HCA OPERON TRANSCRIPTIONAL ACTIVATOR HCAR"/>
    <property type="match status" value="1"/>
</dbReference>
<reference evidence="7" key="1">
    <citation type="submission" date="2023-07" db="EMBL/GenBank/DDBJ databases">
        <title>30 novel species of actinomycetes from the DSMZ collection.</title>
        <authorList>
            <person name="Nouioui I."/>
        </authorList>
    </citation>
    <scope>NUCLEOTIDE SEQUENCE [LARGE SCALE GENOMIC DNA]</scope>
    <source>
        <strain evidence="7">DSM 45834</strain>
    </source>
</reference>
<sequence length="298" mass="31845">MEIRWLEAFVAVAEELHFGRAAARLQLAQSPLSQTIRKLERELGVTLFDRSTRSVALTPAGEALLPHAHRVFEELELARQSTRAVSGVFYGTVSIGFSGALNHLTLPPLTRAVRQRYPEVTLKLVGRVMTRDGVEQVERGALDLAFVALPLDPSPAVTTRLIAREPLGVALPVDHRLAAESAVDLVDLADDGFITTPGAVGSGLQEAGLRACVNAGFRPRVVQEITDPFMILTLVAAGVGVALLSAEVADIMPSGSVYVPLRGEPTYLNHAIAWSADNPSTVLKAVLAVAEEVLPTPD</sequence>
<dbReference type="InterPro" id="IPR000847">
    <property type="entry name" value="LysR_HTH_N"/>
</dbReference>
<evidence type="ECO:0000256" key="1">
    <source>
        <dbReference type="ARBA" id="ARBA00009437"/>
    </source>
</evidence>
<evidence type="ECO:0000313" key="6">
    <source>
        <dbReference type="EMBL" id="MDT0350350.1"/>
    </source>
</evidence>
<evidence type="ECO:0000256" key="3">
    <source>
        <dbReference type="ARBA" id="ARBA00023125"/>
    </source>
</evidence>
<keyword evidence="2" id="KW-0805">Transcription regulation</keyword>
<proteinExistence type="inferred from homology"/>
<dbReference type="SUPFAM" id="SSF53850">
    <property type="entry name" value="Periplasmic binding protein-like II"/>
    <property type="match status" value="1"/>
</dbReference>
<dbReference type="SUPFAM" id="SSF46785">
    <property type="entry name" value="Winged helix' DNA-binding domain"/>
    <property type="match status" value="1"/>
</dbReference>